<accession>A0A5N5T733</accession>
<dbReference type="Pfam" id="PF13833">
    <property type="entry name" value="EF-hand_8"/>
    <property type="match status" value="1"/>
</dbReference>
<feature type="domain" description="EF-hand" evidence="4">
    <location>
        <begin position="99"/>
        <end position="134"/>
    </location>
</feature>
<evidence type="ECO:0000313" key="5">
    <source>
        <dbReference type="EMBL" id="KAB7502431.1"/>
    </source>
</evidence>
<protein>
    <submittedName>
        <fullName evidence="5">Myosin regulatory light chain 2</fullName>
    </submittedName>
</protein>
<sequence>MYVYCIHNFVSLVPTLGNDLERANMNGSIGPEGEREAQIVEGGKHPVPFRASCECSVDSVEVPCGVYSKKNMSRKSGSRSSSKRAKKAGSNVFDMFSQKQVAEFKEGFQLMDRDKDGILGKSDLRAIYDEIGRIATDKELDDMLGEGNGPINFTMFLNMFAERQPGEADDDDVVAKAFLAYANEQGLIDVDDFRHALMTWGDKFTAQEADDAFDQFDVDENNKFEVQEVIAMLTAGAKADEE</sequence>
<dbReference type="FunFam" id="1.10.238.10:FF:000007">
    <property type="entry name" value="Putative myosin regulatory light chain sqh"/>
    <property type="match status" value="1"/>
</dbReference>
<dbReference type="InterPro" id="IPR050403">
    <property type="entry name" value="Myosin_RLC"/>
</dbReference>
<evidence type="ECO:0000313" key="6">
    <source>
        <dbReference type="Proteomes" id="UP000326759"/>
    </source>
</evidence>
<dbReference type="InterPro" id="IPR018247">
    <property type="entry name" value="EF_Hand_1_Ca_BS"/>
</dbReference>
<comment type="caution">
    <text evidence="5">The sequence shown here is derived from an EMBL/GenBank/DDBJ whole genome shotgun (WGS) entry which is preliminary data.</text>
</comment>
<keyword evidence="6" id="KW-1185">Reference proteome</keyword>
<evidence type="ECO:0000259" key="4">
    <source>
        <dbReference type="PROSITE" id="PS50222"/>
    </source>
</evidence>
<organism evidence="5 6">
    <name type="scientific">Armadillidium nasatum</name>
    <dbReference type="NCBI Taxonomy" id="96803"/>
    <lineage>
        <taxon>Eukaryota</taxon>
        <taxon>Metazoa</taxon>
        <taxon>Ecdysozoa</taxon>
        <taxon>Arthropoda</taxon>
        <taxon>Crustacea</taxon>
        <taxon>Multicrustacea</taxon>
        <taxon>Malacostraca</taxon>
        <taxon>Eumalacostraca</taxon>
        <taxon>Peracarida</taxon>
        <taxon>Isopoda</taxon>
        <taxon>Oniscidea</taxon>
        <taxon>Crinocheta</taxon>
        <taxon>Armadillidiidae</taxon>
        <taxon>Armadillidium</taxon>
    </lineage>
</organism>
<dbReference type="PANTHER" id="PTHR23049">
    <property type="entry name" value="MYOSIN REGULATORY LIGHT CHAIN 2"/>
    <property type="match status" value="1"/>
</dbReference>
<dbReference type="GO" id="GO:0005509">
    <property type="term" value="F:calcium ion binding"/>
    <property type="evidence" value="ECO:0007669"/>
    <property type="project" value="InterPro"/>
</dbReference>
<dbReference type="CDD" id="cd00051">
    <property type="entry name" value="EFh"/>
    <property type="match status" value="1"/>
</dbReference>
<dbReference type="InterPro" id="IPR011992">
    <property type="entry name" value="EF-hand-dom_pair"/>
</dbReference>
<dbReference type="AlphaFoldDB" id="A0A5N5T733"/>
<proteinExistence type="predicted"/>
<name>A0A5N5T733_9CRUS</name>
<dbReference type="InterPro" id="IPR002048">
    <property type="entry name" value="EF_hand_dom"/>
</dbReference>
<evidence type="ECO:0000256" key="2">
    <source>
        <dbReference type="ARBA" id="ARBA00022737"/>
    </source>
</evidence>
<dbReference type="PROSITE" id="PS50222">
    <property type="entry name" value="EF_HAND_2"/>
    <property type="match status" value="2"/>
</dbReference>
<evidence type="ECO:0000256" key="1">
    <source>
        <dbReference type="ARBA" id="ARBA00022723"/>
    </source>
</evidence>
<dbReference type="SUPFAM" id="SSF47473">
    <property type="entry name" value="EF-hand"/>
    <property type="match status" value="1"/>
</dbReference>
<evidence type="ECO:0000256" key="3">
    <source>
        <dbReference type="ARBA" id="ARBA00022837"/>
    </source>
</evidence>
<dbReference type="EMBL" id="SEYY01007523">
    <property type="protein sequence ID" value="KAB7502431.1"/>
    <property type="molecule type" value="Genomic_DNA"/>
</dbReference>
<dbReference type="OrthoDB" id="429467at2759"/>
<dbReference type="Proteomes" id="UP000326759">
    <property type="component" value="Unassembled WGS sequence"/>
</dbReference>
<gene>
    <name evidence="5" type="primary">MLR_1</name>
    <name evidence="5" type="ORF">Anas_11725</name>
</gene>
<dbReference type="PROSITE" id="PS00018">
    <property type="entry name" value="EF_HAND_1"/>
    <property type="match status" value="1"/>
</dbReference>
<dbReference type="SMART" id="SM00054">
    <property type="entry name" value="EFh"/>
    <property type="match status" value="2"/>
</dbReference>
<keyword evidence="1" id="KW-0479">Metal-binding</keyword>
<keyword evidence="3" id="KW-0106">Calcium</keyword>
<feature type="domain" description="EF-hand" evidence="4">
    <location>
        <begin position="204"/>
        <end position="239"/>
    </location>
</feature>
<dbReference type="Gene3D" id="1.10.238.10">
    <property type="entry name" value="EF-hand"/>
    <property type="match status" value="2"/>
</dbReference>
<dbReference type="GO" id="GO:0009791">
    <property type="term" value="P:post-embryonic development"/>
    <property type="evidence" value="ECO:0007669"/>
    <property type="project" value="UniProtKB-ARBA"/>
</dbReference>
<reference evidence="5 6" key="1">
    <citation type="journal article" date="2019" name="PLoS Biol.">
        <title>Sex chromosomes control vertical transmission of feminizing Wolbachia symbionts in an isopod.</title>
        <authorList>
            <person name="Becking T."/>
            <person name="Chebbi M.A."/>
            <person name="Giraud I."/>
            <person name="Moumen B."/>
            <person name="Laverre T."/>
            <person name="Caubet Y."/>
            <person name="Peccoud J."/>
            <person name="Gilbert C."/>
            <person name="Cordaux R."/>
        </authorList>
    </citation>
    <scope>NUCLEOTIDE SEQUENCE [LARGE SCALE GENOMIC DNA]</scope>
    <source>
        <strain evidence="5">ANa2</strain>
        <tissue evidence="5">Whole body excluding digestive tract and cuticle</tissue>
    </source>
</reference>
<keyword evidence="2" id="KW-0677">Repeat</keyword>